<gene>
    <name evidence="2" type="ORF">FIBSPDRAFT_200226</name>
</gene>
<sequence>MLPLSLKIAWVVLGALGTMMSWIVMCALGQNVGTFWIPVMYCTFLTVLEASVCMGMIWNMDPMAMPKAFCLGQISLVNFSILALTGVSACFNWTITSSVLWPGRTDLSAGSTLKWRNYYIFPTVVFPIAFTSIQATLIHHYNAYSPADDLWCDINDPIWIRFFGYAGMPWLLSLPCFIMSIVASTKIVYLHIQHRRLANRLYKSHLETPQASPDMPVFATTADEIRGQVEGPIPSPPIPAQQDFKLPELVFPTHLEAGNNARPSTAKSAQSSASSFHRRRAFSMSPVSEVFTPAIFRDTEEELFESDTVSIASSEGSDTGSWMSHTRGRPPAVVGAGCTEPSGSRWQASDQPASAAAPEFTNAFRGIWRLFLFQGTFFALDFMASISTVIAFATGRPVPPFASHHIALFLLPWAPVVVFGHSPGVRRGLKVIYLRLYLRCRVLLEYVGV</sequence>
<keyword evidence="1" id="KW-1133">Transmembrane helix</keyword>
<evidence type="ECO:0000313" key="3">
    <source>
        <dbReference type="Proteomes" id="UP000076532"/>
    </source>
</evidence>
<keyword evidence="1" id="KW-0472">Membrane</keyword>
<reference evidence="2 3" key="1">
    <citation type="journal article" date="2016" name="Mol. Biol. Evol.">
        <title>Comparative Genomics of Early-Diverging Mushroom-Forming Fungi Provides Insights into the Origins of Lignocellulose Decay Capabilities.</title>
        <authorList>
            <person name="Nagy L.G."/>
            <person name="Riley R."/>
            <person name="Tritt A."/>
            <person name="Adam C."/>
            <person name="Daum C."/>
            <person name="Floudas D."/>
            <person name="Sun H."/>
            <person name="Yadav J.S."/>
            <person name="Pangilinan J."/>
            <person name="Larsson K.H."/>
            <person name="Matsuura K."/>
            <person name="Barry K."/>
            <person name="Labutti K."/>
            <person name="Kuo R."/>
            <person name="Ohm R.A."/>
            <person name="Bhattacharya S.S."/>
            <person name="Shirouzu T."/>
            <person name="Yoshinaga Y."/>
            <person name="Martin F.M."/>
            <person name="Grigoriev I.V."/>
            <person name="Hibbett D.S."/>
        </authorList>
    </citation>
    <scope>NUCLEOTIDE SEQUENCE [LARGE SCALE GENOMIC DNA]</scope>
    <source>
        <strain evidence="2 3">CBS 109695</strain>
    </source>
</reference>
<feature type="transmembrane region" description="Helical" evidence="1">
    <location>
        <begin position="401"/>
        <end position="420"/>
    </location>
</feature>
<organism evidence="2 3">
    <name type="scientific">Athelia psychrophila</name>
    <dbReference type="NCBI Taxonomy" id="1759441"/>
    <lineage>
        <taxon>Eukaryota</taxon>
        <taxon>Fungi</taxon>
        <taxon>Dikarya</taxon>
        <taxon>Basidiomycota</taxon>
        <taxon>Agaricomycotina</taxon>
        <taxon>Agaricomycetes</taxon>
        <taxon>Agaricomycetidae</taxon>
        <taxon>Atheliales</taxon>
        <taxon>Atheliaceae</taxon>
        <taxon>Athelia</taxon>
    </lineage>
</organism>
<feature type="transmembrane region" description="Helical" evidence="1">
    <location>
        <begin position="70"/>
        <end position="95"/>
    </location>
</feature>
<dbReference type="EMBL" id="KV417675">
    <property type="protein sequence ID" value="KZP10653.1"/>
    <property type="molecule type" value="Genomic_DNA"/>
</dbReference>
<dbReference type="STRING" id="436010.A0A165ZJD9"/>
<feature type="transmembrane region" description="Helical" evidence="1">
    <location>
        <begin position="170"/>
        <end position="192"/>
    </location>
</feature>
<evidence type="ECO:0000313" key="2">
    <source>
        <dbReference type="EMBL" id="KZP10653.1"/>
    </source>
</evidence>
<evidence type="ECO:0000256" key="1">
    <source>
        <dbReference type="SAM" id="Phobius"/>
    </source>
</evidence>
<dbReference type="OrthoDB" id="3256745at2759"/>
<name>A0A165ZJD9_9AGAM</name>
<dbReference type="AlphaFoldDB" id="A0A165ZJD9"/>
<feature type="transmembrane region" description="Helical" evidence="1">
    <location>
        <begin position="36"/>
        <end position="58"/>
    </location>
</feature>
<keyword evidence="1" id="KW-0812">Transmembrane</keyword>
<evidence type="ECO:0008006" key="4">
    <source>
        <dbReference type="Google" id="ProtNLM"/>
    </source>
</evidence>
<proteinExistence type="predicted"/>
<feature type="transmembrane region" description="Helical" evidence="1">
    <location>
        <begin position="370"/>
        <end position="395"/>
    </location>
</feature>
<accession>A0A165ZJD9</accession>
<keyword evidence="3" id="KW-1185">Reference proteome</keyword>
<dbReference type="Proteomes" id="UP000076532">
    <property type="component" value="Unassembled WGS sequence"/>
</dbReference>
<protein>
    <recommendedName>
        <fullName evidence="4">G-protein coupled receptors family 2 profile 2 domain-containing protein</fullName>
    </recommendedName>
</protein>